<evidence type="ECO:0000313" key="2">
    <source>
        <dbReference type="EMBL" id="KAF0021732.1"/>
    </source>
</evidence>
<sequence>MADACGRSSRSVIDSLAVNFCPGIHSRRGLSDLRGRPRRSSRAAPRTYSVRSLPTVRAKPVACFHPVVIVSKRSVGPRSKLSNALSRSAEPSANQQEQPLNMSRCVDSGVPPQRTASKGGDVEQTGRRRLTSPPRCCRVSIDALLRAPEDK</sequence>
<feature type="region of interest" description="Disordered" evidence="1">
    <location>
        <begin position="75"/>
        <end position="134"/>
    </location>
</feature>
<evidence type="ECO:0000313" key="3">
    <source>
        <dbReference type="Proteomes" id="UP000438429"/>
    </source>
</evidence>
<protein>
    <submittedName>
        <fullName evidence="2">Uncharacterized protein</fullName>
    </submittedName>
</protein>
<name>A0A6A4RRS5_SCOMX</name>
<accession>A0A6A4RRS5</accession>
<feature type="region of interest" description="Disordered" evidence="1">
    <location>
        <begin position="27"/>
        <end position="51"/>
    </location>
</feature>
<feature type="compositionally biased region" description="Polar residues" evidence="1">
    <location>
        <begin position="80"/>
        <end position="101"/>
    </location>
</feature>
<dbReference type="AlphaFoldDB" id="A0A6A4RRS5"/>
<dbReference type="Proteomes" id="UP000438429">
    <property type="component" value="Unassembled WGS sequence"/>
</dbReference>
<comment type="caution">
    <text evidence="2">The sequence shown here is derived from an EMBL/GenBank/DDBJ whole genome shotgun (WGS) entry which is preliminary data.</text>
</comment>
<organism evidence="2 3">
    <name type="scientific">Scophthalmus maximus</name>
    <name type="common">Turbot</name>
    <name type="synonym">Psetta maxima</name>
    <dbReference type="NCBI Taxonomy" id="52904"/>
    <lineage>
        <taxon>Eukaryota</taxon>
        <taxon>Metazoa</taxon>
        <taxon>Chordata</taxon>
        <taxon>Craniata</taxon>
        <taxon>Vertebrata</taxon>
        <taxon>Euteleostomi</taxon>
        <taxon>Actinopterygii</taxon>
        <taxon>Neopterygii</taxon>
        <taxon>Teleostei</taxon>
        <taxon>Neoteleostei</taxon>
        <taxon>Acanthomorphata</taxon>
        <taxon>Carangaria</taxon>
        <taxon>Pleuronectiformes</taxon>
        <taxon>Pleuronectoidei</taxon>
        <taxon>Scophthalmidae</taxon>
        <taxon>Scophthalmus</taxon>
    </lineage>
</organism>
<evidence type="ECO:0000256" key="1">
    <source>
        <dbReference type="SAM" id="MobiDB-lite"/>
    </source>
</evidence>
<proteinExistence type="predicted"/>
<reference evidence="2 3" key="1">
    <citation type="submission" date="2019-06" db="EMBL/GenBank/DDBJ databases">
        <title>Draft genomes of female and male turbot (Scophthalmus maximus).</title>
        <authorList>
            <person name="Xu H."/>
            <person name="Xu X.-W."/>
            <person name="Shao C."/>
            <person name="Chen S."/>
        </authorList>
    </citation>
    <scope>NUCLEOTIDE SEQUENCE [LARGE SCALE GENOMIC DNA]</scope>
    <source>
        <strain evidence="2">Ysfricsl-2016a</strain>
        <tissue evidence="2">Blood</tissue>
    </source>
</reference>
<dbReference type="EMBL" id="VEVO01002579">
    <property type="protein sequence ID" value="KAF0021732.1"/>
    <property type="molecule type" value="Genomic_DNA"/>
</dbReference>
<gene>
    <name evidence="2" type="ORF">F2P81_026015</name>
</gene>